<dbReference type="Gene3D" id="3.40.50.1000">
    <property type="entry name" value="HAD superfamily/HAD-like"/>
    <property type="match status" value="1"/>
</dbReference>
<accession>A0ABV8FFW3</accession>
<sequence length="242" mass="25918">MDHSLSPASGDIPGQAPVIAVFDLDGTLVRGECGEWFLRWLMRRRPWRLALLLPALPVIATLRALPNVRTRRAALSGLCWFATVGSDDAELDRLAGVFATGHAGAGSANPMRAGLDRLREHLSRGDRVVIASGSGTRVVRAVCAELGLDGVEIVATRERRRLGGLVVGERCLGEGKVLMLRAAGIPVPFGYAYSDSAADLPLLLAARRRFAISPSAPHLRRIMAGTDGDCAVLPWRTEPSGR</sequence>
<comment type="caution">
    <text evidence="1">The sequence shown here is derived from an EMBL/GenBank/DDBJ whole genome shotgun (WGS) entry which is preliminary data.</text>
</comment>
<proteinExistence type="predicted"/>
<dbReference type="InterPro" id="IPR036412">
    <property type="entry name" value="HAD-like_sf"/>
</dbReference>
<dbReference type="GO" id="GO:0016787">
    <property type="term" value="F:hydrolase activity"/>
    <property type="evidence" value="ECO:0007669"/>
    <property type="project" value="UniProtKB-KW"/>
</dbReference>
<dbReference type="EMBL" id="JBHSBC010000053">
    <property type="protein sequence ID" value="MFC3986138.1"/>
    <property type="molecule type" value="Genomic_DNA"/>
</dbReference>
<name>A0ABV8FFW3_9ACTN</name>
<reference evidence="2" key="1">
    <citation type="journal article" date="2019" name="Int. J. Syst. Evol. Microbiol.">
        <title>The Global Catalogue of Microorganisms (GCM) 10K type strain sequencing project: providing services to taxonomists for standard genome sequencing and annotation.</title>
        <authorList>
            <consortium name="The Broad Institute Genomics Platform"/>
            <consortium name="The Broad Institute Genome Sequencing Center for Infectious Disease"/>
            <person name="Wu L."/>
            <person name="Ma J."/>
        </authorList>
    </citation>
    <scope>NUCLEOTIDE SEQUENCE [LARGE SCALE GENOMIC DNA]</scope>
    <source>
        <strain evidence="2">TBRC 7912</strain>
    </source>
</reference>
<evidence type="ECO:0000313" key="2">
    <source>
        <dbReference type="Proteomes" id="UP001595698"/>
    </source>
</evidence>
<gene>
    <name evidence="1" type="ORF">ACFOYY_38835</name>
</gene>
<dbReference type="RefSeq" id="WP_386196278.1">
    <property type="nucleotide sequence ID" value="NZ_JBHSBC010000053.1"/>
</dbReference>
<protein>
    <submittedName>
        <fullName evidence="1">HAD family hydrolase</fullName>
    </submittedName>
</protein>
<dbReference type="Proteomes" id="UP001595698">
    <property type="component" value="Unassembled WGS sequence"/>
</dbReference>
<dbReference type="InterPro" id="IPR023214">
    <property type="entry name" value="HAD_sf"/>
</dbReference>
<evidence type="ECO:0000313" key="1">
    <source>
        <dbReference type="EMBL" id="MFC3986138.1"/>
    </source>
</evidence>
<dbReference type="NCBIfam" id="TIGR01488">
    <property type="entry name" value="HAD-SF-IB"/>
    <property type="match status" value="1"/>
</dbReference>
<keyword evidence="2" id="KW-1185">Reference proteome</keyword>
<dbReference type="Gene3D" id="1.20.1440.100">
    <property type="entry name" value="SG protein - dephosphorylation function"/>
    <property type="match status" value="1"/>
</dbReference>
<dbReference type="SUPFAM" id="SSF56784">
    <property type="entry name" value="HAD-like"/>
    <property type="match status" value="1"/>
</dbReference>
<dbReference type="Pfam" id="PF12710">
    <property type="entry name" value="HAD"/>
    <property type="match status" value="1"/>
</dbReference>
<organism evidence="1 2">
    <name type="scientific">Streptosporangium jomthongense</name>
    <dbReference type="NCBI Taxonomy" id="1193683"/>
    <lineage>
        <taxon>Bacteria</taxon>
        <taxon>Bacillati</taxon>
        <taxon>Actinomycetota</taxon>
        <taxon>Actinomycetes</taxon>
        <taxon>Streptosporangiales</taxon>
        <taxon>Streptosporangiaceae</taxon>
        <taxon>Streptosporangium</taxon>
    </lineage>
</organism>
<keyword evidence="1" id="KW-0378">Hydrolase</keyword>